<sequence>MEDQEAEKEEILEIDLLEKFSTILAFPGVDIVVEIEENESTKEGESICRSALFGKFLAERPVNLQIAKKTILQAWRLPYELEVLDLEDDVFLFKFKGEKDTLRILSHEPWCFNGHLLCLQRWKPDIAVKEIDFSKSPFWIQFHGIPVAKMTYKTGNQLGAYVGDVLEVDLPRSGLSQGRFVRVRVLVQLDKPLRPWIMLKRDRPLPDLKIEIKYERLPSFCFFCGRIGHDEIHCTIKLEMPEKLLEIFRSESRFTLFNKKLRADTFRGKLRSDVQSSRKTSYKEGETSNTGENRRNVNFLMIEVAEEDDRKEFLSEKLGSSFNGQDQMEYIQKECLRTIRGKGLCQERDWAGKNISLIYRQEEMESNEYSNQNGRDVLMRPIGQRDRSEELVEEGPPTKKNHSDQSEQLITEVEIGGKAKKGWKLKNLKSRLGYANALLMDSNGLSGGLALFWNDQVNLTVTESTSNKIETEIVHPETAKIWDATFVYGPTNEFQRRDLWDNIKFSAGKRNRPWMCCGDFNDIVSVREKEGGVPKAASKIRNFTDMLNGANLLDLGFQGPRFTWSNRQENEKCIWERLDRFVANISWREMFEEATVYHLLDIGSDHRPVLLDTEKQGRSITVSLIQTIQVSDPSIEDSKQWNGWSLVDGLASFHHYMFISHLPSLPNLSEGVDGHLEPEEDENEDVDFNPFLKEIPSSEASSSLSSENEGLDADVVDYVGNSSASKESNSLSKLTIEVKDSASRYSENDEEVLMQTRVSPKRACGKDSEDAVPGKLKNRNSALTQAEIGSIPGKENSSINVTDAAYDVMKGELSDQRYSRNPSTDLEDGDAICRRTRARYSLANFTLDELETFLQETDDDDDLQNVNDEEEYRKFLAAVLQGGDSEVQAIQGNENFNDEDEDNDADFEIEIEEALESDPDESIQGKDRKEKYEGSGRRPKTRQNRRQKMAVQNKKKLLGQAKRPLRPLLPFVPNAPIAPFPALDCQRLMPDTGLHCPSSSAQAGLVNGFTPHQVGQLHCLIHEHVQLLIQVFSLCVLEPSRQHIAGEVRGLISEMVHKRDEVLAWRKLPYPGFCFCPPYIHPSASDGLSRFCQVQYTVDSSLAPDTQNDSPSVNNVMPDSHNTSPSEARYDEHVPGRHVDPLQTSAIEDSFWLPLISGPILSILDVAPLNIVGRYMADVSTAVQQHQQRHVEAISDTRFQKEPLFPLPNFPSFAEGDSEVLRGATVSGPNTAPSSSPSCQKPKKTLAAALVERTKKQSVALVPKEIVKLAQRFFTLFNSALFPHKPPPAAVANRVLFTDAEDELLAMGLMEYNTDWKAIQQRFLPCKSKHQIFVRQKNRCSSKAPENPIKAVRQMKTSPLTAEEKARIHEGLRVLKLDWMSIWKFIVPYRDPSLLPRQWRTALGTQKSYKTDAAKKEKRRLYESNRRKCKAMALASWQTVSEKEDYPTDNADGGNNSGDDIMDNVDEAYVHEAFLADWRPGNSRVVPSELPFSNLSKRNFSGDLLPQEGAHIGEKPAGHWYGESQPQNGYMHEFMSASNLQNASHFTHVRYSASYTMASNHLVSDRISKSSKRQVHLRPYRVRRSNAVQLVKLAPDLPPVNLPPSVRVISQSAFKSYHCGSSTKVSGGDGAGTEDVVPRLPHVAKLGADRSIIVGKNRNIALNDATNLFPQDPGLPTDQCVTDERGAESDLQMHPLLFQASEDGCLPYYPLNRSTTTASSFSFIPGNQLQAHLNLFHKPHHVGPAVDCYNKSLQSKETPSTSCTIDFHPLFQRTDTINSDSVTASSAAHLSIDLESFRGNCAQLRNPSNTVLIEPQVNSGPLATEAENHSPYEKVNELDLEMHLSSTSRKDKATGSRDVTEHNYNRPTISSLDSGITGECQNADRPYYQSSKNCSAASIATRVNNNGLVPRGLASNIISRYTEDNVGDQSLPEIVMEQEELSDSDEEVGEHVEFECEEMDDSEGEGSDCEQLVYIQNKEGPTVAVEKEVVTNRDSNDRQCEPRIWNALQGNVCVTAKGNTRSRKLGLTGKGKDITSSTLHLSLDSCTLGCSPRTKPKCQESVNGDDQIAKNYSLHGAPSRSNRSCKRMTLSTKGATTQAHPLGTPQQLHLGTAEGTPAATPIRKPRKRVRRNACRSMITTTTMGNSSIVSSDDLVDCCTDDTSPRDDGEKMDMGVIFVDHLPTGEANMQEASEPKSLTR</sequence>
<dbReference type="PANTHER" id="PTHR16088:SF3">
    <property type="entry name" value="GON-4-LIKE PROTEIN"/>
    <property type="match status" value="1"/>
</dbReference>
<feature type="domain" description="Zinc knuckle CX2CX4HX4C" evidence="6">
    <location>
        <begin position="207"/>
        <end position="235"/>
    </location>
</feature>
<dbReference type="EMBL" id="JABCRI010000021">
    <property type="protein sequence ID" value="KAF8380030.1"/>
    <property type="molecule type" value="Genomic_DNA"/>
</dbReference>
<keyword evidence="2" id="KW-0804">Transcription</keyword>
<dbReference type="SUPFAM" id="SSF56219">
    <property type="entry name" value="DNase I-like"/>
    <property type="match status" value="1"/>
</dbReference>
<dbReference type="InterPro" id="IPR025836">
    <property type="entry name" value="Zn_knuckle_CX2CX4HX4C"/>
</dbReference>
<feature type="compositionally biased region" description="Basic and acidic residues" evidence="4">
    <location>
        <begin position="1846"/>
        <end position="1864"/>
    </location>
</feature>
<dbReference type="InterPro" id="IPR052435">
    <property type="entry name" value="YY1-Transcr_Regul"/>
</dbReference>
<name>A0A834YGT4_TETSI</name>
<evidence type="ECO:0000256" key="2">
    <source>
        <dbReference type="ARBA" id="ARBA00023163"/>
    </source>
</evidence>
<evidence type="ECO:0000256" key="4">
    <source>
        <dbReference type="SAM" id="MobiDB-lite"/>
    </source>
</evidence>
<accession>A0A834YGT4</accession>
<evidence type="ECO:0000313" key="8">
    <source>
        <dbReference type="Proteomes" id="UP000655225"/>
    </source>
</evidence>
<dbReference type="Pfam" id="PF14392">
    <property type="entry name" value="zf-CCHC_4"/>
    <property type="match status" value="1"/>
</dbReference>
<feature type="region of interest" description="Disordered" evidence="4">
    <location>
        <begin position="1846"/>
        <end position="1870"/>
    </location>
</feature>
<evidence type="ECO:0000259" key="5">
    <source>
        <dbReference type="Pfam" id="PF14111"/>
    </source>
</evidence>
<feature type="compositionally biased region" description="Basic residues" evidence="4">
    <location>
        <begin position="937"/>
        <end position="953"/>
    </location>
</feature>
<dbReference type="Pfam" id="PF13921">
    <property type="entry name" value="Myb_DNA-bind_6"/>
    <property type="match status" value="1"/>
</dbReference>
<gene>
    <name evidence="7" type="ORF">HHK36_027500</name>
</gene>
<dbReference type="GO" id="GO:0006355">
    <property type="term" value="P:regulation of DNA-templated transcription"/>
    <property type="evidence" value="ECO:0007669"/>
    <property type="project" value="TreeGrafter"/>
</dbReference>
<dbReference type="GO" id="GO:0005634">
    <property type="term" value="C:nucleus"/>
    <property type="evidence" value="ECO:0007669"/>
    <property type="project" value="TreeGrafter"/>
</dbReference>
<dbReference type="InterPro" id="IPR036691">
    <property type="entry name" value="Endo/exonu/phosph_ase_sf"/>
</dbReference>
<organism evidence="7 8">
    <name type="scientific">Tetracentron sinense</name>
    <name type="common">Spur-leaf</name>
    <dbReference type="NCBI Taxonomy" id="13715"/>
    <lineage>
        <taxon>Eukaryota</taxon>
        <taxon>Viridiplantae</taxon>
        <taxon>Streptophyta</taxon>
        <taxon>Embryophyta</taxon>
        <taxon>Tracheophyta</taxon>
        <taxon>Spermatophyta</taxon>
        <taxon>Magnoliopsida</taxon>
        <taxon>Trochodendrales</taxon>
        <taxon>Trochodendraceae</taxon>
        <taxon>Tetracentron</taxon>
    </lineage>
</organism>
<feature type="region of interest" description="Disordered" evidence="4">
    <location>
        <begin position="916"/>
        <end position="953"/>
    </location>
</feature>
<comment type="caution">
    <text evidence="7">The sequence shown here is derived from an EMBL/GenBank/DDBJ whole genome shotgun (WGS) entry which is preliminary data.</text>
</comment>
<keyword evidence="8" id="KW-1185">Reference proteome</keyword>
<feature type="compositionally biased region" description="Basic and acidic residues" evidence="4">
    <location>
        <begin position="923"/>
        <end position="936"/>
    </location>
</feature>
<dbReference type="Gene3D" id="3.60.10.10">
    <property type="entry name" value="Endonuclease/exonuclease/phosphatase"/>
    <property type="match status" value="1"/>
</dbReference>
<evidence type="ECO:0000256" key="3">
    <source>
        <dbReference type="ARBA" id="ARBA00023242"/>
    </source>
</evidence>
<dbReference type="InterPro" id="IPR025558">
    <property type="entry name" value="DUF4283"/>
</dbReference>
<proteinExistence type="predicted"/>
<evidence type="ECO:0000256" key="1">
    <source>
        <dbReference type="ARBA" id="ARBA00023015"/>
    </source>
</evidence>
<evidence type="ECO:0000259" key="6">
    <source>
        <dbReference type="Pfam" id="PF14392"/>
    </source>
</evidence>
<protein>
    <submittedName>
        <fullName evidence="7">Uncharacterized protein</fullName>
    </submittedName>
</protein>
<keyword evidence="1" id="KW-0805">Transcription regulation</keyword>
<feature type="region of interest" description="Disordered" evidence="4">
    <location>
        <begin position="1103"/>
        <end position="1133"/>
    </location>
</feature>
<feature type="compositionally biased region" description="Polar residues" evidence="4">
    <location>
        <begin position="1103"/>
        <end position="1126"/>
    </location>
</feature>
<reference evidence="7 8" key="1">
    <citation type="submission" date="2020-04" db="EMBL/GenBank/DDBJ databases">
        <title>Plant Genome Project.</title>
        <authorList>
            <person name="Zhang R.-G."/>
        </authorList>
    </citation>
    <scope>NUCLEOTIDE SEQUENCE [LARGE SCALE GENOMIC DNA]</scope>
    <source>
        <strain evidence="7">YNK0</strain>
        <tissue evidence="7">Leaf</tissue>
    </source>
</reference>
<keyword evidence="3" id="KW-0539">Nucleus</keyword>
<dbReference type="GO" id="GO:0003712">
    <property type="term" value="F:transcription coregulator activity"/>
    <property type="evidence" value="ECO:0007669"/>
    <property type="project" value="TreeGrafter"/>
</dbReference>
<dbReference type="Pfam" id="PF14111">
    <property type="entry name" value="DUF4283"/>
    <property type="match status" value="1"/>
</dbReference>
<dbReference type="Proteomes" id="UP000655225">
    <property type="component" value="Unassembled WGS sequence"/>
</dbReference>
<feature type="domain" description="DUF4283" evidence="5">
    <location>
        <begin position="48"/>
        <end position="129"/>
    </location>
</feature>
<evidence type="ECO:0000313" key="7">
    <source>
        <dbReference type="EMBL" id="KAF8380030.1"/>
    </source>
</evidence>
<dbReference type="OrthoDB" id="49309at2759"/>
<dbReference type="PANTHER" id="PTHR16088">
    <property type="entry name" value="YY1 ASSOCIATED PROTEIN-RELATED"/>
    <property type="match status" value="1"/>
</dbReference>
<feature type="region of interest" description="Disordered" evidence="4">
    <location>
        <begin position="386"/>
        <end position="406"/>
    </location>
</feature>